<dbReference type="Proteomes" id="UP000283269">
    <property type="component" value="Unassembled WGS sequence"/>
</dbReference>
<reference evidence="2 3" key="1">
    <citation type="journal article" date="2018" name="Evol. Lett.">
        <title>Horizontal gene cluster transfer increased hallucinogenic mushroom diversity.</title>
        <authorList>
            <person name="Reynolds H.T."/>
            <person name="Vijayakumar V."/>
            <person name="Gluck-Thaler E."/>
            <person name="Korotkin H.B."/>
            <person name="Matheny P.B."/>
            <person name="Slot J.C."/>
        </authorList>
    </citation>
    <scope>NUCLEOTIDE SEQUENCE [LARGE SCALE GENOMIC DNA]</scope>
    <source>
        <strain evidence="2 3">2631</strain>
    </source>
</reference>
<feature type="region of interest" description="Disordered" evidence="1">
    <location>
        <begin position="391"/>
        <end position="423"/>
    </location>
</feature>
<evidence type="ECO:0000256" key="1">
    <source>
        <dbReference type="SAM" id="MobiDB-lite"/>
    </source>
</evidence>
<dbReference type="InParanoid" id="A0A409XEA8"/>
<dbReference type="Pfam" id="PF23023">
    <property type="entry name" value="Anti-Pycsar_Apyc1"/>
    <property type="match status" value="1"/>
</dbReference>
<gene>
    <name evidence="2" type="ORF">CVT25_006447</name>
</gene>
<dbReference type="InterPro" id="IPR036866">
    <property type="entry name" value="RibonucZ/Hydroxyglut_hydro"/>
</dbReference>
<feature type="region of interest" description="Disordered" evidence="1">
    <location>
        <begin position="447"/>
        <end position="478"/>
    </location>
</feature>
<dbReference type="PANTHER" id="PTHR46018:SF2">
    <property type="entry name" value="ZINC PHOSPHODIESTERASE ELAC PROTEIN 1"/>
    <property type="match status" value="1"/>
</dbReference>
<protein>
    <submittedName>
        <fullName evidence="2">Uncharacterized protein</fullName>
    </submittedName>
</protein>
<dbReference type="OrthoDB" id="527344at2759"/>
<evidence type="ECO:0000313" key="3">
    <source>
        <dbReference type="Proteomes" id="UP000283269"/>
    </source>
</evidence>
<dbReference type="AlphaFoldDB" id="A0A409XEA8"/>
<dbReference type="GO" id="GO:0005634">
    <property type="term" value="C:nucleus"/>
    <property type="evidence" value="ECO:0007669"/>
    <property type="project" value="TreeGrafter"/>
</dbReference>
<dbReference type="EMBL" id="NHYD01001946">
    <property type="protein sequence ID" value="PPQ89075.1"/>
    <property type="molecule type" value="Genomic_DNA"/>
</dbReference>
<dbReference type="GO" id="GO:0042781">
    <property type="term" value="F:3'-tRNA processing endoribonuclease activity"/>
    <property type="evidence" value="ECO:0007669"/>
    <property type="project" value="TreeGrafter"/>
</dbReference>
<organism evidence="2 3">
    <name type="scientific">Psilocybe cyanescens</name>
    <dbReference type="NCBI Taxonomy" id="93625"/>
    <lineage>
        <taxon>Eukaryota</taxon>
        <taxon>Fungi</taxon>
        <taxon>Dikarya</taxon>
        <taxon>Basidiomycota</taxon>
        <taxon>Agaricomycotina</taxon>
        <taxon>Agaricomycetes</taxon>
        <taxon>Agaricomycetidae</taxon>
        <taxon>Agaricales</taxon>
        <taxon>Agaricineae</taxon>
        <taxon>Strophariaceae</taxon>
        <taxon>Psilocybe</taxon>
    </lineage>
</organism>
<keyword evidence="3" id="KW-1185">Reference proteome</keyword>
<accession>A0A409XEA8</accession>
<dbReference type="Gene3D" id="3.60.15.10">
    <property type="entry name" value="Ribonuclease Z/Hydroxyacylglutathione hydrolase-like"/>
    <property type="match status" value="1"/>
</dbReference>
<comment type="caution">
    <text evidence="2">The sequence shown here is derived from an EMBL/GenBank/DDBJ whole genome shotgun (WGS) entry which is preliminary data.</text>
</comment>
<feature type="compositionally biased region" description="Basic and acidic residues" evidence="1">
    <location>
        <begin position="391"/>
        <end position="412"/>
    </location>
</feature>
<evidence type="ECO:0000313" key="2">
    <source>
        <dbReference type="EMBL" id="PPQ89075.1"/>
    </source>
</evidence>
<dbReference type="STRING" id="93625.A0A409XEA8"/>
<sequence>MYLNADQFNKRKNEGLDTAKMEVTFLGTCSGGGPTESRNCSSLVLDMLSDYDLWMVDCAEGTVRQFAQQPHVHGQRPLKISRVTKVFITHMHADHVMGLITLLRNLLYNTKVVAYPGEVRTELRLPRQERVVIFGPAGLRAFVRQNLKLTLTRAVDRYVVHELLTAGDPITPCEPIPEGSTTFHPTELNIMHCCELPGLDIRAGPDGLWRAVTEGHGRMSKILVDAGPILHRDPCIGYVFQEAWYPSRKLVILGDTYDPEPMIPLCINPSPSLLIHEATDSHISATADTEVKLSKRSAETVLQAALSKGHSVPEMAGAFAKKINASGLVLNHIGARFPAPRNPSDDHRKRIMRDILKKANLAWSHKKNYAVAAFDFCRVNVPIDPEIKEHPRRHEISTTGAKEKEKEKEAARRPPPPEIIGNANFSRSYQYYEDRGVERISVNAVASTSQAVHTPAGGGSEFIEWDLSGHNSKKRRGR</sequence>
<proteinExistence type="predicted"/>
<dbReference type="PANTHER" id="PTHR46018">
    <property type="entry name" value="ZINC PHOSPHODIESTERASE ELAC PROTEIN 1"/>
    <property type="match status" value="1"/>
</dbReference>
<dbReference type="SUPFAM" id="SSF56281">
    <property type="entry name" value="Metallo-hydrolase/oxidoreductase"/>
    <property type="match status" value="1"/>
</dbReference>
<name>A0A409XEA8_PSICY</name>